<dbReference type="InterPro" id="IPR043502">
    <property type="entry name" value="DNA/RNA_pol_sf"/>
</dbReference>
<feature type="region of interest" description="Disordered" evidence="1">
    <location>
        <begin position="55"/>
        <end position="74"/>
    </location>
</feature>
<dbReference type="InterPro" id="IPR013103">
    <property type="entry name" value="RVT_2"/>
</dbReference>
<dbReference type="OrthoDB" id="413361at2759"/>
<sequence length="342" mass="39015">MFFDKTTFPSISSQNTISTGPDLRSLFPYSNRNPRESTDMTLPKPIAEQLELLTKEEEEQESLSEAPELQPSRINVIGPRHPTLISSDIDPANILSFRRTPRINLTQTRVDEVSNSYNKALSGLNKEKWAKAIQTKLRNMEKLKVWTPRSQTTDRKPITCTWTFKIKKNATGNPVKYKAHLCAQSFQQIPGIYYQHTFSPTGQLTSLLTLISFAASNHYQFHQMDVKSAFLNAPLKEDMAIEVPQGLTLNKNSLVLQVNKVLYGLKQSPVAWNNHLSKWLIGVNFTQSIPDPCVFWKSVPDPIWIYVHVDDLASFSPNFYPLKKLIQKHFEIEDLAEANLLL</sequence>
<gene>
    <name evidence="3" type="ORF">O181_040336</name>
</gene>
<evidence type="ECO:0000256" key="1">
    <source>
        <dbReference type="SAM" id="MobiDB-lite"/>
    </source>
</evidence>
<evidence type="ECO:0000313" key="3">
    <source>
        <dbReference type="EMBL" id="MBW0500621.1"/>
    </source>
</evidence>
<reference evidence="3" key="1">
    <citation type="submission" date="2021-03" db="EMBL/GenBank/DDBJ databases">
        <title>Draft genome sequence of rust myrtle Austropuccinia psidii MF-1, a brazilian biotype.</title>
        <authorList>
            <person name="Quecine M.C."/>
            <person name="Pachon D.M.R."/>
            <person name="Bonatelli M.L."/>
            <person name="Correr F.H."/>
            <person name="Franceschini L.M."/>
            <person name="Leite T.F."/>
            <person name="Margarido G.R.A."/>
            <person name="Almeida C.A."/>
            <person name="Ferrarezi J.A."/>
            <person name="Labate C.A."/>
        </authorList>
    </citation>
    <scope>NUCLEOTIDE SEQUENCE</scope>
    <source>
        <strain evidence="3">MF-1</strain>
    </source>
</reference>
<dbReference type="Gene3D" id="3.10.10.10">
    <property type="entry name" value="HIV Type 1 Reverse Transcriptase, subunit A, domain 1"/>
    <property type="match status" value="1"/>
</dbReference>
<proteinExistence type="predicted"/>
<organism evidence="3 4">
    <name type="scientific">Austropuccinia psidii MF-1</name>
    <dbReference type="NCBI Taxonomy" id="1389203"/>
    <lineage>
        <taxon>Eukaryota</taxon>
        <taxon>Fungi</taxon>
        <taxon>Dikarya</taxon>
        <taxon>Basidiomycota</taxon>
        <taxon>Pucciniomycotina</taxon>
        <taxon>Pucciniomycetes</taxon>
        <taxon>Pucciniales</taxon>
        <taxon>Sphaerophragmiaceae</taxon>
        <taxon>Austropuccinia</taxon>
    </lineage>
</organism>
<dbReference type="EMBL" id="AVOT02015916">
    <property type="protein sequence ID" value="MBW0500621.1"/>
    <property type="molecule type" value="Genomic_DNA"/>
</dbReference>
<feature type="domain" description="Reverse transcriptase Ty1/copia-type" evidence="2">
    <location>
        <begin position="144"/>
        <end position="339"/>
    </location>
</feature>
<keyword evidence="4" id="KW-1185">Reference proteome</keyword>
<evidence type="ECO:0000259" key="2">
    <source>
        <dbReference type="Pfam" id="PF07727"/>
    </source>
</evidence>
<protein>
    <recommendedName>
        <fullName evidence="2">Reverse transcriptase Ty1/copia-type domain-containing protein</fullName>
    </recommendedName>
</protein>
<dbReference type="AlphaFoldDB" id="A0A9Q3HDA7"/>
<dbReference type="Proteomes" id="UP000765509">
    <property type="component" value="Unassembled WGS sequence"/>
</dbReference>
<evidence type="ECO:0000313" key="4">
    <source>
        <dbReference type="Proteomes" id="UP000765509"/>
    </source>
</evidence>
<dbReference type="Gene3D" id="3.30.70.270">
    <property type="match status" value="1"/>
</dbReference>
<name>A0A9Q3HDA7_9BASI</name>
<feature type="compositionally biased region" description="Polar residues" evidence="1">
    <location>
        <begin position="7"/>
        <end position="19"/>
    </location>
</feature>
<dbReference type="Pfam" id="PF07727">
    <property type="entry name" value="RVT_2"/>
    <property type="match status" value="1"/>
</dbReference>
<comment type="caution">
    <text evidence="3">The sequence shown here is derived from an EMBL/GenBank/DDBJ whole genome shotgun (WGS) entry which is preliminary data.</text>
</comment>
<feature type="region of interest" description="Disordered" evidence="1">
    <location>
        <begin position="1"/>
        <end position="40"/>
    </location>
</feature>
<dbReference type="SUPFAM" id="SSF56672">
    <property type="entry name" value="DNA/RNA polymerases"/>
    <property type="match status" value="1"/>
</dbReference>
<accession>A0A9Q3HDA7</accession>
<dbReference type="InterPro" id="IPR043128">
    <property type="entry name" value="Rev_trsase/Diguanyl_cyclase"/>
</dbReference>